<protein>
    <submittedName>
        <fullName evidence="2">Uncharacterized protein</fullName>
    </submittedName>
</protein>
<evidence type="ECO:0000256" key="1">
    <source>
        <dbReference type="SAM" id="Phobius"/>
    </source>
</evidence>
<dbReference type="EMBL" id="FNPI01000008">
    <property type="protein sequence ID" value="SDZ22786.1"/>
    <property type="molecule type" value="Genomic_DNA"/>
</dbReference>
<feature type="transmembrane region" description="Helical" evidence="1">
    <location>
        <begin position="119"/>
        <end position="137"/>
    </location>
</feature>
<feature type="transmembrane region" description="Helical" evidence="1">
    <location>
        <begin position="62"/>
        <end position="83"/>
    </location>
</feature>
<feature type="transmembrane region" description="Helical" evidence="1">
    <location>
        <begin position="20"/>
        <end position="42"/>
    </location>
</feature>
<proteinExistence type="predicted"/>
<feature type="transmembrane region" description="Helical" evidence="1">
    <location>
        <begin position="90"/>
        <end position="107"/>
    </location>
</feature>
<keyword evidence="1" id="KW-1133">Transmembrane helix</keyword>
<reference evidence="3" key="1">
    <citation type="submission" date="2016-10" db="EMBL/GenBank/DDBJ databases">
        <authorList>
            <person name="Varghese N."/>
            <person name="Submissions S."/>
        </authorList>
    </citation>
    <scope>NUCLEOTIDE SEQUENCE [LARGE SCALE GENOMIC DNA]</scope>
    <source>
        <strain evidence="3">SP</strain>
    </source>
</reference>
<name>A0A1H3RAX4_9BACI</name>
<keyword evidence="1" id="KW-0812">Transmembrane</keyword>
<evidence type="ECO:0000313" key="2">
    <source>
        <dbReference type="EMBL" id="SDZ22786.1"/>
    </source>
</evidence>
<feature type="transmembrane region" description="Helical" evidence="1">
    <location>
        <begin position="185"/>
        <end position="203"/>
    </location>
</feature>
<keyword evidence="1" id="KW-0472">Membrane</keyword>
<feature type="transmembrane region" description="Helical" evidence="1">
    <location>
        <begin position="144"/>
        <end position="165"/>
    </location>
</feature>
<keyword evidence="3" id="KW-1185">Reference proteome</keyword>
<gene>
    <name evidence="2" type="ORF">SAMN05421736_10820</name>
</gene>
<dbReference type="Proteomes" id="UP000198935">
    <property type="component" value="Unassembled WGS sequence"/>
</dbReference>
<sequence length="260" mass="31462">MIHFGLMLFTFCKQMNRKKLLVLLLSNIGLGYFFDYIVVGIFKAYKYKPNIFPNKSRYLNHITGSVLSQSVYIPITAFFITAFRFGWKMKIFFALYFSAIERLFLRWRIYRNNWWKTHYTFSLVLFFFWLSDQWFALIKRKNPFILFFTFFNTIQVTWKTVWFPLTLLHKVRFGRGKYYTWKEHFLIVPIYFYIVSFLIAWLLRKGGRMTDGFVICLLMAGQAAARKAGILKIKSRAAIPATYFLFIYLFKRYKSWVYDE</sequence>
<organism evidence="2 3">
    <name type="scientific">Evansella caseinilytica</name>
    <dbReference type="NCBI Taxonomy" id="1503961"/>
    <lineage>
        <taxon>Bacteria</taxon>
        <taxon>Bacillati</taxon>
        <taxon>Bacillota</taxon>
        <taxon>Bacilli</taxon>
        <taxon>Bacillales</taxon>
        <taxon>Bacillaceae</taxon>
        <taxon>Evansella</taxon>
    </lineage>
</organism>
<dbReference type="AlphaFoldDB" id="A0A1H3RAX4"/>
<evidence type="ECO:0000313" key="3">
    <source>
        <dbReference type="Proteomes" id="UP000198935"/>
    </source>
</evidence>
<accession>A0A1H3RAX4</accession>